<dbReference type="EMBL" id="MIJF01000016">
    <property type="protein sequence ID" value="OEF99689.1"/>
    <property type="molecule type" value="Genomic_DNA"/>
</dbReference>
<feature type="transmembrane region" description="Helical" evidence="1">
    <location>
        <begin position="182"/>
        <end position="199"/>
    </location>
</feature>
<accession>A0A1D2YVE2</accession>
<feature type="transmembrane region" description="Helical" evidence="1">
    <location>
        <begin position="84"/>
        <end position="104"/>
    </location>
</feature>
<feature type="transmembrane region" description="Helical" evidence="1">
    <location>
        <begin position="144"/>
        <end position="162"/>
    </location>
</feature>
<dbReference type="Proteomes" id="UP000243739">
    <property type="component" value="Unassembled WGS sequence"/>
</dbReference>
<reference evidence="2 3" key="1">
    <citation type="submission" date="2016-09" db="EMBL/GenBank/DDBJ databases">
        <title>Draft genome sequence for the type strain of Vulcanibacillus modesticaldus BR, a strictly anaerobic, moderately thermophilic, and nitrate-reducing bacterium from deep sea-hydrothermal vents of the Mid-Atlantic Ridge.</title>
        <authorList>
            <person name="Abin C.A."/>
            <person name="Hollibaugh J.T."/>
        </authorList>
    </citation>
    <scope>NUCLEOTIDE SEQUENCE [LARGE SCALE GENOMIC DNA]</scope>
    <source>
        <strain evidence="2 3">BR</strain>
    </source>
</reference>
<feature type="transmembrane region" description="Helical" evidence="1">
    <location>
        <begin position="42"/>
        <end position="63"/>
    </location>
</feature>
<feature type="transmembrane region" description="Helical" evidence="1">
    <location>
        <begin position="253"/>
        <end position="273"/>
    </location>
</feature>
<feature type="transmembrane region" description="Helical" evidence="1">
    <location>
        <begin position="211"/>
        <end position="233"/>
    </location>
</feature>
<proteinExistence type="predicted"/>
<dbReference type="InterPro" id="IPR038728">
    <property type="entry name" value="YkvI-like"/>
</dbReference>
<feature type="transmembrane region" description="Helical" evidence="1">
    <location>
        <begin position="116"/>
        <end position="139"/>
    </location>
</feature>
<keyword evidence="1" id="KW-0472">Membrane</keyword>
<dbReference type="PANTHER" id="PTHR37814:SF1">
    <property type="entry name" value="MEMBRANE PROTEIN"/>
    <property type="match status" value="1"/>
</dbReference>
<name>A0A1D2YVE2_9BACI</name>
<sequence>MRTFNNGIKLGLTIIGTTIGAGFASGREIWEFFSSYGTKSTIGIIISMMIFAISSVFITWISYKYKTDNYYEVLEILMGKTLAKIFDGLIFLYLFSGSIVMFAGSGATFEQWDFSFLFGVGILAIAVWLVLVFGVNGLIIMNSILIPILITIIISVTFQYNLSNQYFSGEYIRSHLKVWPSSITYTALNMISLLGVLSTMGKKIRSTTEMIIGGIFAAVFLGIVALMLNIALLKVEFVQQYEIPLFSLIPSHQTFLLILVTIVLWFAIYTTVLSNIHGLVHRVQMKWNYSANKISILIIISVIPLTFIGFSTLVKVLYPIYGVLNLYLLAVLLLYPFQTSR</sequence>
<organism evidence="2 3">
    <name type="scientific">Vulcanibacillus modesticaldus</name>
    <dbReference type="NCBI Taxonomy" id="337097"/>
    <lineage>
        <taxon>Bacteria</taxon>
        <taxon>Bacillati</taxon>
        <taxon>Bacillota</taxon>
        <taxon>Bacilli</taxon>
        <taxon>Bacillales</taxon>
        <taxon>Bacillaceae</taxon>
        <taxon>Vulcanibacillus</taxon>
    </lineage>
</organism>
<protein>
    <recommendedName>
        <fullName evidence="4">Transporter</fullName>
    </recommendedName>
</protein>
<evidence type="ECO:0008006" key="4">
    <source>
        <dbReference type="Google" id="ProtNLM"/>
    </source>
</evidence>
<gene>
    <name evidence="2" type="ORF">BHF71_07920</name>
</gene>
<dbReference type="PANTHER" id="PTHR37814">
    <property type="entry name" value="CONSERVED MEMBRANE PROTEIN"/>
    <property type="match status" value="1"/>
</dbReference>
<feature type="transmembrane region" description="Helical" evidence="1">
    <location>
        <begin position="320"/>
        <end position="337"/>
    </location>
</feature>
<keyword evidence="3" id="KW-1185">Reference proteome</keyword>
<keyword evidence="1" id="KW-0812">Transmembrane</keyword>
<comment type="caution">
    <text evidence="2">The sequence shown here is derived from an EMBL/GenBank/DDBJ whole genome shotgun (WGS) entry which is preliminary data.</text>
</comment>
<keyword evidence="1" id="KW-1133">Transmembrane helix</keyword>
<evidence type="ECO:0000256" key="1">
    <source>
        <dbReference type="SAM" id="Phobius"/>
    </source>
</evidence>
<evidence type="ECO:0000313" key="3">
    <source>
        <dbReference type="Proteomes" id="UP000243739"/>
    </source>
</evidence>
<evidence type="ECO:0000313" key="2">
    <source>
        <dbReference type="EMBL" id="OEF99689.1"/>
    </source>
</evidence>
<dbReference type="AlphaFoldDB" id="A0A1D2YVE2"/>
<dbReference type="STRING" id="337097.BHF71_07920"/>
<feature type="transmembrane region" description="Helical" evidence="1">
    <location>
        <begin position="294"/>
        <end position="314"/>
    </location>
</feature>